<feature type="compositionally biased region" description="Basic and acidic residues" evidence="1">
    <location>
        <begin position="50"/>
        <end position="59"/>
    </location>
</feature>
<comment type="caution">
    <text evidence="2">The sequence shown here is derived from an EMBL/GenBank/DDBJ whole genome shotgun (WGS) entry which is preliminary data.</text>
</comment>
<sequence length="82" mass="8948">MAKGIAEKKRQPGNDEALPSRSVRMRVYAGVDPVTNTARYLPETVPPGPDQKREVERSRRCALSTTTERRAGDGHAAVGCVQ</sequence>
<reference evidence="2 3" key="1">
    <citation type="submission" date="2019-02" db="EMBL/GenBank/DDBJ databases">
        <title>Draft genome sequences of novel Actinobacteria.</title>
        <authorList>
            <person name="Sahin N."/>
            <person name="Ay H."/>
            <person name="Saygin H."/>
        </authorList>
    </citation>
    <scope>NUCLEOTIDE SEQUENCE [LARGE SCALE GENOMIC DNA]</scope>
    <source>
        <strain evidence="2 3">16K104</strain>
    </source>
</reference>
<evidence type="ECO:0000256" key="1">
    <source>
        <dbReference type="SAM" id="MobiDB-lite"/>
    </source>
</evidence>
<dbReference type="EMBL" id="SMKR01000107">
    <property type="protein sequence ID" value="TDD20069.1"/>
    <property type="molecule type" value="Genomic_DNA"/>
</dbReference>
<organism evidence="2 3">
    <name type="scientific">Kribbella turkmenica</name>
    <dbReference type="NCBI Taxonomy" id="2530375"/>
    <lineage>
        <taxon>Bacteria</taxon>
        <taxon>Bacillati</taxon>
        <taxon>Actinomycetota</taxon>
        <taxon>Actinomycetes</taxon>
        <taxon>Propionibacteriales</taxon>
        <taxon>Kribbellaceae</taxon>
        <taxon>Kribbella</taxon>
    </lineage>
</organism>
<accession>A0A4R4WLN3</accession>
<evidence type="ECO:0000313" key="3">
    <source>
        <dbReference type="Proteomes" id="UP000295172"/>
    </source>
</evidence>
<gene>
    <name evidence="2" type="ORF">E1218_22990</name>
</gene>
<feature type="region of interest" description="Disordered" evidence="1">
    <location>
        <begin position="1"/>
        <end position="21"/>
    </location>
</feature>
<feature type="region of interest" description="Disordered" evidence="1">
    <location>
        <begin position="38"/>
        <end position="82"/>
    </location>
</feature>
<dbReference type="OrthoDB" id="3404027at2"/>
<name>A0A4R4WLN3_9ACTN</name>
<proteinExistence type="predicted"/>
<feature type="compositionally biased region" description="Basic and acidic residues" evidence="1">
    <location>
        <begin position="1"/>
        <end position="13"/>
    </location>
</feature>
<keyword evidence="3" id="KW-1185">Reference proteome</keyword>
<dbReference type="Proteomes" id="UP000295172">
    <property type="component" value="Unassembled WGS sequence"/>
</dbReference>
<protein>
    <submittedName>
        <fullName evidence="2">Uncharacterized protein</fullName>
    </submittedName>
</protein>
<evidence type="ECO:0000313" key="2">
    <source>
        <dbReference type="EMBL" id="TDD20069.1"/>
    </source>
</evidence>
<dbReference type="AlphaFoldDB" id="A0A4R4WLN3"/>